<reference evidence="1" key="1">
    <citation type="submission" date="2023-08" db="EMBL/GenBank/DDBJ databases">
        <authorList>
            <person name="Alioto T."/>
            <person name="Alioto T."/>
            <person name="Gomez Garrido J."/>
        </authorList>
    </citation>
    <scope>NUCLEOTIDE SEQUENCE</scope>
</reference>
<name>A0AAV1HC38_XYRNO</name>
<evidence type="ECO:0000313" key="1">
    <source>
        <dbReference type="EMBL" id="CAJ1081812.1"/>
    </source>
</evidence>
<protein>
    <submittedName>
        <fullName evidence="1">Uncharacterized protein</fullName>
    </submittedName>
</protein>
<gene>
    <name evidence="1" type="ORF">XNOV1_A000500</name>
</gene>
<evidence type="ECO:0000313" key="2">
    <source>
        <dbReference type="Proteomes" id="UP001178508"/>
    </source>
</evidence>
<dbReference type="EMBL" id="OY660883">
    <property type="protein sequence ID" value="CAJ1081812.1"/>
    <property type="molecule type" value="Genomic_DNA"/>
</dbReference>
<accession>A0AAV1HC38</accession>
<dbReference type="AlphaFoldDB" id="A0AAV1HC38"/>
<organism evidence="1 2">
    <name type="scientific">Xyrichtys novacula</name>
    <name type="common">Pearly razorfish</name>
    <name type="synonym">Hemipteronotus novacula</name>
    <dbReference type="NCBI Taxonomy" id="13765"/>
    <lineage>
        <taxon>Eukaryota</taxon>
        <taxon>Metazoa</taxon>
        <taxon>Chordata</taxon>
        <taxon>Craniata</taxon>
        <taxon>Vertebrata</taxon>
        <taxon>Euteleostomi</taxon>
        <taxon>Actinopterygii</taxon>
        <taxon>Neopterygii</taxon>
        <taxon>Teleostei</taxon>
        <taxon>Neoteleostei</taxon>
        <taxon>Acanthomorphata</taxon>
        <taxon>Eupercaria</taxon>
        <taxon>Labriformes</taxon>
        <taxon>Labridae</taxon>
        <taxon>Xyrichtys</taxon>
    </lineage>
</organism>
<sequence>MEKVPIKRSLLALNLRAFLPRALEMGKGRPGVTTLRVFIQRNPTAVLFSLPTSLLSVQHASASG</sequence>
<keyword evidence="2" id="KW-1185">Reference proteome</keyword>
<dbReference type="Proteomes" id="UP001178508">
    <property type="component" value="Chromosome 20"/>
</dbReference>
<proteinExistence type="predicted"/>